<proteinExistence type="inferred from homology"/>
<dbReference type="GO" id="GO:0016787">
    <property type="term" value="F:hydrolase activity"/>
    <property type="evidence" value="ECO:0007669"/>
    <property type="project" value="UniProtKB-KW"/>
</dbReference>
<comment type="similarity">
    <text evidence="2">Belongs to the RelE toxin family. YafQ subfamily.</text>
</comment>
<dbReference type="PIRSF" id="PIRSF006156">
    <property type="entry name" value="YafQ"/>
    <property type="match status" value="1"/>
</dbReference>
<dbReference type="NCBIfam" id="TIGR00053">
    <property type="entry name" value="YafQ family addiction module toxin"/>
    <property type="match status" value="1"/>
</dbReference>
<protein>
    <submittedName>
        <fullName evidence="4">mRNA interferase YafQ</fullName>
        <ecNumber evidence="4">3.1.-.-</ecNumber>
    </submittedName>
</protein>
<dbReference type="GO" id="GO:0006415">
    <property type="term" value="P:translational termination"/>
    <property type="evidence" value="ECO:0007669"/>
    <property type="project" value="TreeGrafter"/>
</dbReference>
<dbReference type="Gene3D" id="3.30.2310.20">
    <property type="entry name" value="RelE-like"/>
    <property type="match status" value="1"/>
</dbReference>
<evidence type="ECO:0000256" key="2">
    <source>
        <dbReference type="ARBA" id="ARBA00061366"/>
    </source>
</evidence>
<dbReference type="SUPFAM" id="SSF143011">
    <property type="entry name" value="RelE-like"/>
    <property type="match status" value="1"/>
</dbReference>
<reference evidence="4 5" key="1">
    <citation type="submission" date="2018-06" db="EMBL/GenBank/DDBJ databases">
        <authorList>
            <consortium name="Pathogen Informatics"/>
            <person name="Doyle S."/>
        </authorList>
    </citation>
    <scope>NUCLEOTIDE SEQUENCE [LARGE SCALE GENOMIC DNA]</scope>
    <source>
        <strain evidence="4 5">NCTC10717</strain>
    </source>
</reference>
<dbReference type="AlphaFoldDB" id="A0A380N041"/>
<name>A0A380N041_9GAMM</name>
<dbReference type="Pfam" id="PF15738">
    <property type="entry name" value="YafQ_toxin"/>
    <property type="match status" value="1"/>
</dbReference>
<dbReference type="GO" id="GO:0004521">
    <property type="term" value="F:RNA endonuclease activity"/>
    <property type="evidence" value="ECO:0007669"/>
    <property type="project" value="TreeGrafter"/>
</dbReference>
<dbReference type="EC" id="3.1.-.-" evidence="4"/>
<dbReference type="FunFam" id="3.30.2310.20:FF:000003">
    <property type="entry name" value="Type II toxin-antitoxin system YafQ family toxin"/>
    <property type="match status" value="1"/>
</dbReference>
<organism evidence="4 5">
    <name type="scientific">Suttonella indologenes</name>
    <dbReference type="NCBI Taxonomy" id="13276"/>
    <lineage>
        <taxon>Bacteria</taxon>
        <taxon>Pseudomonadati</taxon>
        <taxon>Pseudomonadota</taxon>
        <taxon>Gammaproteobacteria</taxon>
        <taxon>Cardiobacteriales</taxon>
        <taxon>Cardiobacteriaceae</taxon>
        <taxon>Suttonella</taxon>
    </lineage>
</organism>
<dbReference type="OrthoDB" id="7030467at2"/>
<feature type="active site" description="Proton donor" evidence="3">
    <location>
        <position position="83"/>
    </location>
</feature>
<dbReference type="RefSeq" id="WP_072281006.1">
    <property type="nucleotide sequence ID" value="NZ_UHIA01000004.1"/>
</dbReference>
<evidence type="ECO:0000256" key="1">
    <source>
        <dbReference type="ARBA" id="ARBA00022649"/>
    </source>
</evidence>
<keyword evidence="1" id="KW-1277">Toxin-antitoxin system</keyword>
<sequence>MRLAISKEYKRDLRKIAPEILSSAEFAEVLHCLHGEKPLPAQYRDHALTGNWQGFRDCHIKNDLVLIYKIEAEQLILVRLGSHSELFG</sequence>
<accession>A0A380N041</accession>
<keyword evidence="4" id="KW-0378">Hydrolase</keyword>
<dbReference type="Proteomes" id="UP000254575">
    <property type="component" value="Unassembled WGS sequence"/>
</dbReference>
<evidence type="ECO:0000313" key="5">
    <source>
        <dbReference type="Proteomes" id="UP000254575"/>
    </source>
</evidence>
<dbReference type="InterPro" id="IPR035093">
    <property type="entry name" value="RelE/ParE_toxin_dom_sf"/>
</dbReference>
<dbReference type="GO" id="GO:0006402">
    <property type="term" value="P:mRNA catabolic process"/>
    <property type="evidence" value="ECO:0007669"/>
    <property type="project" value="TreeGrafter"/>
</dbReference>
<dbReference type="NCBIfam" id="TIGR02385">
    <property type="entry name" value="RelE_StbE"/>
    <property type="match status" value="1"/>
</dbReference>
<gene>
    <name evidence="4" type="primary">yafQ_2</name>
    <name evidence="4" type="ORF">NCTC10717_01481</name>
</gene>
<dbReference type="PANTHER" id="PTHR40588:SF1">
    <property type="entry name" value="MRNA INTERFERASE TOXIN YAFQ"/>
    <property type="match status" value="1"/>
</dbReference>
<dbReference type="InterPro" id="IPR007712">
    <property type="entry name" value="RelE/ParE_toxin"/>
</dbReference>
<dbReference type="EMBL" id="UHIA01000004">
    <property type="protein sequence ID" value="SUO97493.1"/>
    <property type="molecule type" value="Genomic_DNA"/>
</dbReference>
<evidence type="ECO:0000256" key="3">
    <source>
        <dbReference type="PIRSR" id="PIRSR006156-1"/>
    </source>
</evidence>
<keyword evidence="5" id="KW-1185">Reference proteome</keyword>
<dbReference type="InterPro" id="IPR004386">
    <property type="entry name" value="Toxin_YafQ-like"/>
</dbReference>
<dbReference type="PANTHER" id="PTHR40588">
    <property type="entry name" value="MRNA INTERFERASE TOXIN YAFQ"/>
    <property type="match status" value="1"/>
</dbReference>
<evidence type="ECO:0000313" key="4">
    <source>
        <dbReference type="EMBL" id="SUO97493.1"/>
    </source>
</evidence>